<evidence type="ECO:0000256" key="7">
    <source>
        <dbReference type="ARBA" id="ARBA00022692"/>
    </source>
</evidence>
<dbReference type="PROSITE" id="PS01286">
    <property type="entry name" value="FA58C_2"/>
    <property type="match status" value="1"/>
</dbReference>
<dbReference type="GO" id="GO:0038062">
    <property type="term" value="F:protein tyrosine kinase collagen receptor activity"/>
    <property type="evidence" value="ECO:0007669"/>
    <property type="project" value="TreeGrafter"/>
</dbReference>
<evidence type="ECO:0000256" key="8">
    <source>
        <dbReference type="ARBA" id="ARBA00022729"/>
    </source>
</evidence>
<feature type="transmembrane region" description="Helical" evidence="22">
    <location>
        <begin position="479"/>
        <end position="504"/>
    </location>
</feature>
<dbReference type="GO" id="GO:0030424">
    <property type="term" value="C:axon"/>
    <property type="evidence" value="ECO:0007669"/>
    <property type="project" value="UniProtKB-SubCell"/>
</dbReference>
<dbReference type="GO" id="GO:0008045">
    <property type="term" value="P:motor neuron axon guidance"/>
    <property type="evidence" value="ECO:0007669"/>
    <property type="project" value="UniProtKB-ARBA"/>
</dbReference>
<dbReference type="SUPFAM" id="SSF56112">
    <property type="entry name" value="Protein kinase-like (PK-like)"/>
    <property type="match status" value="1"/>
</dbReference>
<dbReference type="Gene3D" id="2.60.120.1190">
    <property type="match status" value="1"/>
</dbReference>
<dbReference type="AlphaFoldDB" id="A0A915D6X7"/>
<dbReference type="GO" id="GO:0051897">
    <property type="term" value="P:positive regulation of phosphatidylinositol 3-kinase/protein kinase B signal transduction"/>
    <property type="evidence" value="ECO:0007669"/>
    <property type="project" value="TreeGrafter"/>
</dbReference>
<dbReference type="InterPro" id="IPR001245">
    <property type="entry name" value="Ser-Thr/Tyr_kinase_cat_dom"/>
</dbReference>
<evidence type="ECO:0000256" key="17">
    <source>
        <dbReference type="ARBA" id="ARBA00023180"/>
    </source>
</evidence>
<dbReference type="InterPro" id="IPR008979">
    <property type="entry name" value="Galactose-bd-like_sf"/>
</dbReference>
<dbReference type="InterPro" id="IPR000421">
    <property type="entry name" value="FA58C"/>
</dbReference>
<dbReference type="InterPro" id="IPR050122">
    <property type="entry name" value="RTK"/>
</dbReference>
<evidence type="ECO:0000256" key="3">
    <source>
        <dbReference type="ARBA" id="ARBA00004489"/>
    </source>
</evidence>
<protein>
    <recommendedName>
        <fullName evidence="4">receptor protein-tyrosine kinase</fullName>
        <ecNumber evidence="4">2.7.10.1</ecNumber>
    </recommendedName>
</protein>
<dbReference type="Gene3D" id="2.60.120.260">
    <property type="entry name" value="Galactose-binding domain-like"/>
    <property type="match status" value="1"/>
</dbReference>
<dbReference type="SUPFAM" id="SSF49785">
    <property type="entry name" value="Galactose-binding domain-like"/>
    <property type="match status" value="1"/>
</dbReference>
<evidence type="ECO:0000313" key="26">
    <source>
        <dbReference type="WBParaSite" id="jg16689"/>
    </source>
</evidence>
<evidence type="ECO:0000256" key="14">
    <source>
        <dbReference type="ARBA" id="ARBA00023137"/>
    </source>
</evidence>
<dbReference type="InterPro" id="IPR008266">
    <property type="entry name" value="Tyr_kinase_AS"/>
</dbReference>
<evidence type="ECO:0000256" key="10">
    <source>
        <dbReference type="ARBA" id="ARBA00022777"/>
    </source>
</evidence>
<dbReference type="FunFam" id="2.60.120.260:FF:000007">
    <property type="entry name" value="Discoidin domain receptor tyrosine kinase 1"/>
    <property type="match status" value="1"/>
</dbReference>
<dbReference type="Pfam" id="PF21114">
    <property type="entry name" value="DDR1-2_DS-like"/>
    <property type="match status" value="1"/>
</dbReference>
<dbReference type="SMART" id="SM00219">
    <property type="entry name" value="TyrKc"/>
    <property type="match status" value="1"/>
</dbReference>
<comment type="similarity">
    <text evidence="19">Belongs to the protein kinase superfamily. Tyr protein kinase family. Insulin receptor subfamily.</text>
</comment>
<keyword evidence="10" id="KW-0418">Kinase</keyword>
<dbReference type="Pfam" id="PF00754">
    <property type="entry name" value="F5_F8_type_C"/>
    <property type="match status" value="1"/>
</dbReference>
<keyword evidence="16" id="KW-0675">Receptor</keyword>
<evidence type="ECO:0000256" key="4">
    <source>
        <dbReference type="ARBA" id="ARBA00011902"/>
    </source>
</evidence>
<feature type="compositionally biased region" description="Basic and acidic residues" evidence="21">
    <location>
        <begin position="33"/>
        <end position="43"/>
    </location>
</feature>
<dbReference type="PROSITE" id="PS00107">
    <property type="entry name" value="PROTEIN_KINASE_ATP"/>
    <property type="match status" value="1"/>
</dbReference>
<dbReference type="GO" id="GO:0005524">
    <property type="term" value="F:ATP binding"/>
    <property type="evidence" value="ECO:0007669"/>
    <property type="project" value="UniProtKB-UniRule"/>
</dbReference>
<dbReference type="WBParaSite" id="jg16689">
    <property type="protein sequence ID" value="jg16689"/>
    <property type="gene ID" value="jg16689"/>
</dbReference>
<keyword evidence="7 22" id="KW-0812">Transmembrane</keyword>
<dbReference type="PROSITE" id="PS01285">
    <property type="entry name" value="FA58C_1"/>
    <property type="match status" value="1"/>
</dbReference>
<evidence type="ECO:0000256" key="18">
    <source>
        <dbReference type="ARBA" id="ARBA00051243"/>
    </source>
</evidence>
<dbReference type="GO" id="GO:0043235">
    <property type="term" value="C:receptor complex"/>
    <property type="evidence" value="ECO:0007669"/>
    <property type="project" value="TreeGrafter"/>
</dbReference>
<feature type="region of interest" description="Disordered" evidence="21">
    <location>
        <begin position="24"/>
        <end position="43"/>
    </location>
</feature>
<dbReference type="GO" id="GO:0048680">
    <property type="term" value="P:positive regulation of axon regeneration"/>
    <property type="evidence" value="ECO:0007669"/>
    <property type="project" value="UniProtKB-ARBA"/>
</dbReference>
<dbReference type="PROSITE" id="PS50022">
    <property type="entry name" value="FA58C_3"/>
    <property type="match status" value="1"/>
</dbReference>
<evidence type="ECO:0000313" key="25">
    <source>
        <dbReference type="Proteomes" id="UP000887574"/>
    </source>
</evidence>
<evidence type="ECO:0000256" key="22">
    <source>
        <dbReference type="SAM" id="Phobius"/>
    </source>
</evidence>
<keyword evidence="17" id="KW-0325">Glycoprotein</keyword>
<dbReference type="PANTHER" id="PTHR24416">
    <property type="entry name" value="TYROSINE-PROTEIN KINASE RECEPTOR"/>
    <property type="match status" value="1"/>
</dbReference>
<proteinExistence type="inferred from homology"/>
<organism evidence="25 26">
    <name type="scientific">Ditylenchus dipsaci</name>
    <dbReference type="NCBI Taxonomy" id="166011"/>
    <lineage>
        <taxon>Eukaryota</taxon>
        <taxon>Metazoa</taxon>
        <taxon>Ecdysozoa</taxon>
        <taxon>Nematoda</taxon>
        <taxon>Chromadorea</taxon>
        <taxon>Rhabditida</taxon>
        <taxon>Tylenchina</taxon>
        <taxon>Tylenchomorpha</taxon>
        <taxon>Sphaerularioidea</taxon>
        <taxon>Anguinidae</taxon>
        <taxon>Anguininae</taxon>
        <taxon>Ditylenchus</taxon>
    </lineage>
</organism>
<evidence type="ECO:0000256" key="6">
    <source>
        <dbReference type="ARBA" id="ARBA00022679"/>
    </source>
</evidence>
<evidence type="ECO:0000256" key="20">
    <source>
        <dbReference type="PROSITE-ProRule" id="PRU10141"/>
    </source>
</evidence>
<feature type="domain" description="F5/8 type C" evidence="24">
    <location>
        <begin position="94"/>
        <end position="250"/>
    </location>
</feature>
<evidence type="ECO:0000256" key="1">
    <source>
        <dbReference type="ARBA" id="ARBA00004251"/>
    </source>
</evidence>
<dbReference type="Proteomes" id="UP000887574">
    <property type="component" value="Unplaced"/>
</dbReference>
<evidence type="ECO:0000259" key="23">
    <source>
        <dbReference type="PROSITE" id="PS50011"/>
    </source>
</evidence>
<comment type="subcellular location">
    <subcellularLocation>
        <location evidence="1">Cell membrane</location>
        <topology evidence="1">Single-pass type I membrane protein</topology>
    </subcellularLocation>
    <subcellularLocation>
        <location evidence="3">Cell projection</location>
        <location evidence="3">Axon</location>
    </subcellularLocation>
    <subcellularLocation>
        <location evidence="2">Perikaryon</location>
    </subcellularLocation>
</comment>
<evidence type="ECO:0000256" key="21">
    <source>
        <dbReference type="SAM" id="MobiDB-lite"/>
    </source>
</evidence>
<feature type="binding site" evidence="20">
    <location>
        <position position="674"/>
    </location>
    <ligand>
        <name>ATP</name>
        <dbReference type="ChEBI" id="CHEBI:30616"/>
    </ligand>
</feature>
<feature type="domain" description="Protein kinase" evidence="23">
    <location>
        <begin position="646"/>
        <end position="909"/>
    </location>
</feature>
<dbReference type="PRINTS" id="PR00109">
    <property type="entry name" value="TYRKINASE"/>
</dbReference>
<evidence type="ECO:0000256" key="13">
    <source>
        <dbReference type="ARBA" id="ARBA00023136"/>
    </source>
</evidence>
<evidence type="ECO:0000256" key="19">
    <source>
        <dbReference type="ARBA" id="ARBA00061639"/>
    </source>
</evidence>
<evidence type="ECO:0000259" key="24">
    <source>
        <dbReference type="PROSITE" id="PS50022"/>
    </source>
</evidence>
<accession>A0A915D6X7</accession>
<evidence type="ECO:0000256" key="2">
    <source>
        <dbReference type="ARBA" id="ARBA00004484"/>
    </source>
</evidence>
<keyword evidence="12 22" id="KW-1133">Transmembrane helix</keyword>
<comment type="catalytic activity">
    <reaction evidence="18">
        <text>L-tyrosyl-[protein] + ATP = O-phospho-L-tyrosyl-[protein] + ADP + H(+)</text>
        <dbReference type="Rhea" id="RHEA:10596"/>
        <dbReference type="Rhea" id="RHEA-COMP:10136"/>
        <dbReference type="Rhea" id="RHEA-COMP:20101"/>
        <dbReference type="ChEBI" id="CHEBI:15378"/>
        <dbReference type="ChEBI" id="CHEBI:30616"/>
        <dbReference type="ChEBI" id="CHEBI:46858"/>
        <dbReference type="ChEBI" id="CHEBI:61978"/>
        <dbReference type="ChEBI" id="CHEBI:456216"/>
        <dbReference type="EC" id="2.7.10.1"/>
    </reaction>
</comment>
<evidence type="ECO:0000256" key="15">
    <source>
        <dbReference type="ARBA" id="ARBA00023157"/>
    </source>
</evidence>
<dbReference type="GO" id="GO:0043204">
    <property type="term" value="C:perikaryon"/>
    <property type="evidence" value="ECO:0007669"/>
    <property type="project" value="UniProtKB-SubCell"/>
</dbReference>
<evidence type="ECO:0000256" key="16">
    <source>
        <dbReference type="ARBA" id="ARBA00023170"/>
    </source>
</evidence>
<dbReference type="GO" id="GO:0005518">
    <property type="term" value="F:collagen binding"/>
    <property type="evidence" value="ECO:0007669"/>
    <property type="project" value="TreeGrafter"/>
</dbReference>
<dbReference type="Pfam" id="PF07714">
    <property type="entry name" value="PK_Tyr_Ser-Thr"/>
    <property type="match status" value="1"/>
</dbReference>
<dbReference type="InterPro" id="IPR017441">
    <property type="entry name" value="Protein_kinase_ATP_BS"/>
</dbReference>
<keyword evidence="9 20" id="KW-0547">Nucleotide-binding</keyword>
<reference evidence="26" key="1">
    <citation type="submission" date="2022-11" db="UniProtKB">
        <authorList>
            <consortium name="WormBaseParasite"/>
        </authorList>
    </citation>
    <scope>IDENTIFICATION</scope>
</reference>
<dbReference type="InterPro" id="IPR011009">
    <property type="entry name" value="Kinase-like_dom_sf"/>
</dbReference>
<keyword evidence="13 22" id="KW-0472">Membrane</keyword>
<dbReference type="InterPro" id="IPR000719">
    <property type="entry name" value="Prot_kinase_dom"/>
</dbReference>
<dbReference type="GO" id="GO:0005886">
    <property type="term" value="C:plasma membrane"/>
    <property type="evidence" value="ECO:0007669"/>
    <property type="project" value="UniProtKB-SubCell"/>
</dbReference>
<name>A0A915D6X7_9BILA</name>
<dbReference type="FunFam" id="1.10.510.10:FF:001512">
    <property type="entry name" value="Receptor tyrosine-protein kinase erbB-2"/>
    <property type="match status" value="1"/>
</dbReference>
<keyword evidence="25" id="KW-1185">Reference proteome</keyword>
<evidence type="ECO:0000256" key="11">
    <source>
        <dbReference type="ARBA" id="ARBA00022840"/>
    </source>
</evidence>
<dbReference type="InterPro" id="IPR048525">
    <property type="entry name" value="DDR1-2_DS-like"/>
</dbReference>
<dbReference type="PANTHER" id="PTHR24416:SF634">
    <property type="entry name" value="DISCOIDIN DOMAIN-CONTAINING RECEPTOR TYROSINE KINASE B"/>
    <property type="match status" value="1"/>
</dbReference>
<keyword evidence="14" id="KW-0829">Tyrosine-protein kinase</keyword>
<keyword evidence="15" id="KW-1015">Disulfide bond</keyword>
<dbReference type="PROSITE" id="PS50011">
    <property type="entry name" value="PROTEIN_KINASE_DOM"/>
    <property type="match status" value="1"/>
</dbReference>
<dbReference type="PROSITE" id="PS00109">
    <property type="entry name" value="PROTEIN_KINASE_TYR"/>
    <property type="match status" value="1"/>
</dbReference>
<keyword evidence="11 20" id="KW-0067">ATP-binding</keyword>
<dbReference type="EC" id="2.7.10.1" evidence="4"/>
<dbReference type="SMART" id="SM00231">
    <property type="entry name" value="FA58C"/>
    <property type="match status" value="1"/>
</dbReference>
<dbReference type="CDD" id="cd00057">
    <property type="entry name" value="FA58C"/>
    <property type="match status" value="1"/>
</dbReference>
<dbReference type="InterPro" id="IPR020635">
    <property type="entry name" value="Tyr_kinase_cat_dom"/>
</dbReference>
<evidence type="ECO:0000256" key="9">
    <source>
        <dbReference type="ARBA" id="ARBA00022741"/>
    </source>
</evidence>
<sequence>MQPQIWEEEADSTVPTINIPSTELVINQPPTHPKKEGEKEEKLPSHSDFFAALKLVQLHLLNEDNKHVDYHHISAAAGWMGLMMGTQAHMMRECNRPLGMESGTIPDTHITASSSFDQQSTGPANARIRSEIGSGAWCPASQINASSQEWIQVELASESVISGVETQGRWDRGRGLEYATAYMLEYWRESLGRWARYKDSQGNEIIKGNVDTQSSVLQLLDGSFVAKLVRIIPVSEVTRTVCLRFEVYGCVYKDSLVSYSMLDGCVLDDLDLRDISYDGSIADKGSNGSSWLSGGLGSLFNGVTAEDNFETRPNGWVGWHRHQLKANMVPIEFHFARRQNFSALLLHVNNQHRHNAQVFQHAQLHFAQIASEDENNPVVYSPRTVNFSYPTDRAFHNARWVRIPIPHRIAQRIRLEMWLGEQADWLLVSEVKFESGNVAAQFAEAKWMDQEQAMIDLADSVVSEVDGTEEKEQSQAKCIMIGILLTIAMTSCSLAALFYCLMLLRTARNKSKSGSIQPSKSLIHMILHSNGKHTTTLHHPIHTTKPSTPDESVYAEPDTDENLCVPLLLNKTTPAVPYCSNAFCMKDSNNYPYNGSIVSSTARYNPTPSGSSFGSALTNSMSTTSTRLEELEYIPVTPVVFDQSALHFVKKLGEGKFGEVHLCRLDEQKLVAVKYLKQQEDGDGCRFEQEIGLLNGLRHQNVLRVIGLCMLDNPSSPVCCIMEFMPNGDLRQFLRDRAACVSDETLLCFATQIAAGMAYLESRNFVHRDLAARNCLVDSDGTIKLSDFGMAKNLQNTDYYTVQGQFSLPIRWMAWESLLLGRFTTKTDVWSFGVTLWEVFSLCSSQPFAHLSDEQVLDNLQVMSQTQQLRHKLAAPGRCSQFLYEELLLACWRYREETRPKFTELHRLLQNLSLRKIAPKVLNSV</sequence>
<keyword evidence="5" id="KW-1003">Cell membrane</keyword>
<keyword evidence="8" id="KW-0732">Signal</keyword>
<evidence type="ECO:0000256" key="12">
    <source>
        <dbReference type="ARBA" id="ARBA00022989"/>
    </source>
</evidence>
<evidence type="ECO:0000256" key="5">
    <source>
        <dbReference type="ARBA" id="ARBA00022475"/>
    </source>
</evidence>
<keyword evidence="6" id="KW-0808">Transferase</keyword>
<dbReference type="Gene3D" id="1.10.510.10">
    <property type="entry name" value="Transferase(Phosphotransferase) domain 1"/>
    <property type="match status" value="1"/>
</dbReference>